<proteinExistence type="predicted"/>
<sequence length="207" mass="24419">MFGDTRIFAIKYDFTKNPFNEKGLLAESWGKFELWVNGKELCKFSRNNQDTTYEWNLIHLVEWLSENLPTILTDEEFPLPVQGKTSIELLASSLEFDSDNDDEFDEWFSTKQDWEFKHSWFSSRGGSYLSEVYFRKIGNQVEISWNNEGVYSEEISFPYSTGLEYVPIHVFESVLKDYIHDFLQTLGLKTECNDEYVKFSEQVLKVK</sequence>
<dbReference type="EMBL" id="JBHSED010000004">
    <property type="protein sequence ID" value="MFC4302702.1"/>
    <property type="molecule type" value="Genomic_DNA"/>
</dbReference>
<gene>
    <name evidence="1" type="ORF">ACFO1S_04505</name>
</gene>
<evidence type="ECO:0000313" key="1">
    <source>
        <dbReference type="EMBL" id="MFC4302702.1"/>
    </source>
</evidence>
<accession>A0ABV8S6W5</accession>
<comment type="caution">
    <text evidence="1">The sequence shown here is derived from an EMBL/GenBank/DDBJ whole genome shotgun (WGS) entry which is preliminary data.</text>
</comment>
<dbReference type="Proteomes" id="UP001595755">
    <property type="component" value="Unassembled WGS sequence"/>
</dbReference>
<keyword evidence="2" id="KW-1185">Reference proteome</keyword>
<evidence type="ECO:0000313" key="2">
    <source>
        <dbReference type="Proteomes" id="UP001595755"/>
    </source>
</evidence>
<reference evidence="2" key="1">
    <citation type="journal article" date="2019" name="Int. J. Syst. Evol. Microbiol.">
        <title>The Global Catalogue of Microorganisms (GCM) 10K type strain sequencing project: providing services to taxonomists for standard genome sequencing and annotation.</title>
        <authorList>
            <consortium name="The Broad Institute Genomics Platform"/>
            <consortium name="The Broad Institute Genome Sequencing Center for Infectious Disease"/>
            <person name="Wu L."/>
            <person name="Ma J."/>
        </authorList>
    </citation>
    <scope>NUCLEOTIDE SEQUENCE [LARGE SCALE GENOMIC DNA]</scope>
    <source>
        <strain evidence="2">CGMCC 4.1641</strain>
    </source>
</reference>
<organism evidence="1 2">
    <name type="scientific">Cohnella boryungensis</name>
    <dbReference type="NCBI Taxonomy" id="768479"/>
    <lineage>
        <taxon>Bacteria</taxon>
        <taxon>Bacillati</taxon>
        <taxon>Bacillota</taxon>
        <taxon>Bacilli</taxon>
        <taxon>Bacillales</taxon>
        <taxon>Paenibacillaceae</taxon>
        <taxon>Cohnella</taxon>
    </lineage>
</organism>
<protein>
    <submittedName>
        <fullName evidence="1">Uncharacterized protein</fullName>
    </submittedName>
</protein>
<dbReference type="RefSeq" id="WP_204604489.1">
    <property type="nucleotide sequence ID" value="NZ_JBHSED010000004.1"/>
</dbReference>
<name>A0ABV8S6W5_9BACL</name>